<accession>A0A4U6TY35</accession>
<reference evidence="2" key="1">
    <citation type="submission" date="2019-03" db="EMBL/GenBank/DDBJ databases">
        <title>WGS assembly of Setaria viridis.</title>
        <authorList>
            <person name="Huang P."/>
            <person name="Jenkins J."/>
            <person name="Grimwood J."/>
            <person name="Barry K."/>
            <person name="Healey A."/>
            <person name="Mamidi S."/>
            <person name="Sreedasyam A."/>
            <person name="Shu S."/>
            <person name="Feldman M."/>
            <person name="Wu J."/>
            <person name="Yu Y."/>
            <person name="Chen C."/>
            <person name="Johnson J."/>
            <person name="Rokhsar D."/>
            <person name="Baxter I."/>
            <person name="Schmutz J."/>
            <person name="Brutnell T."/>
            <person name="Kellogg E."/>
        </authorList>
    </citation>
    <scope>NUCLEOTIDE SEQUENCE [LARGE SCALE GENOMIC DNA]</scope>
</reference>
<dbReference type="EMBL" id="CM016558">
    <property type="protein sequence ID" value="TKW06143.1"/>
    <property type="molecule type" value="Genomic_DNA"/>
</dbReference>
<organism evidence="2 3">
    <name type="scientific">Setaria viridis</name>
    <name type="common">Green bristlegrass</name>
    <name type="synonym">Setaria italica subsp. viridis</name>
    <dbReference type="NCBI Taxonomy" id="4556"/>
    <lineage>
        <taxon>Eukaryota</taxon>
        <taxon>Viridiplantae</taxon>
        <taxon>Streptophyta</taxon>
        <taxon>Embryophyta</taxon>
        <taxon>Tracheophyta</taxon>
        <taxon>Spermatophyta</taxon>
        <taxon>Magnoliopsida</taxon>
        <taxon>Liliopsida</taxon>
        <taxon>Poales</taxon>
        <taxon>Poaceae</taxon>
        <taxon>PACMAD clade</taxon>
        <taxon>Panicoideae</taxon>
        <taxon>Panicodae</taxon>
        <taxon>Paniceae</taxon>
        <taxon>Cenchrinae</taxon>
        <taxon>Setaria</taxon>
    </lineage>
</organism>
<evidence type="ECO:0000313" key="3">
    <source>
        <dbReference type="Proteomes" id="UP000298652"/>
    </source>
</evidence>
<proteinExistence type="predicted"/>
<name>A0A4U6TY35_SETVI</name>
<gene>
    <name evidence="2" type="ORF">SEVIR_7G222700v2</name>
</gene>
<keyword evidence="3" id="KW-1185">Reference proteome</keyword>
<sequence>MVSRPLATGCDLPQSGPRSHPRRRRCVTARSPDVGDRSFRARVGLSSSAARVAAALRYGLLPFRWSLRAADDGLAFVFPVRRRGVCSLRSFLPLSPRLRLTLRRFAHRPLESLVFDPNLCQSGGHQNPILNSLNRQPNSRSGCQHEQRPTTARGNASKQRFFMNPLAKLPWIWVRSCSLTLGCWWTASLKVCAVFDNMFFEPSIFHLYF</sequence>
<evidence type="ECO:0000313" key="2">
    <source>
        <dbReference type="EMBL" id="TKW06143.1"/>
    </source>
</evidence>
<dbReference type="Proteomes" id="UP000298652">
    <property type="component" value="Chromosome 7"/>
</dbReference>
<feature type="region of interest" description="Disordered" evidence="1">
    <location>
        <begin position="136"/>
        <end position="155"/>
    </location>
</feature>
<dbReference type="Gramene" id="TKW06143">
    <property type="protein sequence ID" value="TKW06143"/>
    <property type="gene ID" value="SEVIR_7G222700v2"/>
</dbReference>
<protein>
    <submittedName>
        <fullName evidence="2">Uncharacterized protein</fullName>
    </submittedName>
</protein>
<feature type="region of interest" description="Disordered" evidence="1">
    <location>
        <begin position="1"/>
        <end position="29"/>
    </location>
</feature>
<dbReference type="AlphaFoldDB" id="A0A4U6TY35"/>
<evidence type="ECO:0000256" key="1">
    <source>
        <dbReference type="SAM" id="MobiDB-lite"/>
    </source>
</evidence>